<dbReference type="OrthoDB" id="894286at2"/>
<dbReference type="InterPro" id="IPR004026">
    <property type="entry name" value="Ada_DNA_repair_Zn-bd"/>
</dbReference>
<dbReference type="RefSeq" id="WP_114066489.1">
    <property type="nucleotide sequence ID" value="NZ_CP030850.1"/>
</dbReference>
<dbReference type="GO" id="GO:0003677">
    <property type="term" value="F:DNA binding"/>
    <property type="evidence" value="ECO:0007669"/>
    <property type="project" value="InterPro"/>
</dbReference>
<feature type="domain" description="Ada DNA repair metal-binding" evidence="2">
    <location>
        <begin position="34"/>
        <end position="76"/>
    </location>
</feature>
<proteinExistence type="predicted"/>
<keyword evidence="1" id="KW-0010">Activator</keyword>
<dbReference type="EMBL" id="CP030850">
    <property type="protein sequence ID" value="AXE17704.1"/>
    <property type="molecule type" value="Genomic_DNA"/>
</dbReference>
<reference evidence="3 4" key="1">
    <citation type="submission" date="2018-07" db="EMBL/GenBank/DDBJ databases">
        <title>Genome sequencing of Runella.</title>
        <authorList>
            <person name="Baek M.-G."/>
            <person name="Yi H."/>
        </authorList>
    </citation>
    <scope>NUCLEOTIDE SEQUENCE [LARGE SCALE GENOMIC DNA]</scope>
    <source>
        <strain evidence="3 4">HYN0085</strain>
    </source>
</reference>
<dbReference type="KEGG" id="run:DR864_08120"/>
<dbReference type="AlphaFoldDB" id="A0A344TGD3"/>
<sequence length="90" mass="10494">MRKYTELGRNVFGRLRMLSALIGTGEICLGGNCHLKIYGQLTCASGKRLKPQNRVFFKNEEEALQHGYRPCGHCMPKEYQDWKKERDLQF</sequence>
<evidence type="ECO:0000313" key="4">
    <source>
        <dbReference type="Proteomes" id="UP000251993"/>
    </source>
</evidence>
<evidence type="ECO:0000313" key="3">
    <source>
        <dbReference type="EMBL" id="AXE17704.1"/>
    </source>
</evidence>
<dbReference type="InterPro" id="IPR035451">
    <property type="entry name" value="Ada-like_dom_sf"/>
</dbReference>
<gene>
    <name evidence="3" type="ORF">DR864_08120</name>
</gene>
<dbReference type="GO" id="GO:0006281">
    <property type="term" value="P:DNA repair"/>
    <property type="evidence" value="ECO:0007669"/>
    <property type="project" value="InterPro"/>
</dbReference>
<dbReference type="Pfam" id="PF02805">
    <property type="entry name" value="Ada_Zn_binding"/>
    <property type="match status" value="1"/>
</dbReference>
<accession>A0A344TGD3</accession>
<dbReference type="GO" id="GO:0008168">
    <property type="term" value="F:methyltransferase activity"/>
    <property type="evidence" value="ECO:0007669"/>
    <property type="project" value="InterPro"/>
</dbReference>
<dbReference type="Proteomes" id="UP000251993">
    <property type="component" value="Chromosome"/>
</dbReference>
<organism evidence="3 4">
    <name type="scientific">Runella rosea</name>
    <dbReference type="NCBI Taxonomy" id="2259595"/>
    <lineage>
        <taxon>Bacteria</taxon>
        <taxon>Pseudomonadati</taxon>
        <taxon>Bacteroidota</taxon>
        <taxon>Cytophagia</taxon>
        <taxon>Cytophagales</taxon>
        <taxon>Spirosomataceae</taxon>
        <taxon>Runella</taxon>
    </lineage>
</organism>
<evidence type="ECO:0000256" key="1">
    <source>
        <dbReference type="ARBA" id="ARBA00023159"/>
    </source>
</evidence>
<dbReference type="GO" id="GO:0006355">
    <property type="term" value="P:regulation of DNA-templated transcription"/>
    <property type="evidence" value="ECO:0007669"/>
    <property type="project" value="InterPro"/>
</dbReference>
<dbReference type="Gene3D" id="3.40.10.10">
    <property type="entry name" value="DNA Methylphosphotriester Repair Domain"/>
    <property type="match status" value="1"/>
</dbReference>
<name>A0A344TGD3_9BACT</name>
<dbReference type="GO" id="GO:0008270">
    <property type="term" value="F:zinc ion binding"/>
    <property type="evidence" value="ECO:0007669"/>
    <property type="project" value="InterPro"/>
</dbReference>
<dbReference type="SUPFAM" id="SSF57884">
    <property type="entry name" value="Ada DNA repair protein, N-terminal domain (N-Ada 10)"/>
    <property type="match status" value="1"/>
</dbReference>
<keyword evidence="4" id="KW-1185">Reference proteome</keyword>
<evidence type="ECO:0000259" key="2">
    <source>
        <dbReference type="Pfam" id="PF02805"/>
    </source>
</evidence>
<protein>
    <submittedName>
        <fullName evidence="3">Metal-binding protein</fullName>
    </submittedName>
</protein>